<dbReference type="OrthoDB" id="508128at2"/>
<gene>
    <name evidence="1" type="ORF">DX130_03695</name>
</gene>
<dbReference type="InterPro" id="IPR036457">
    <property type="entry name" value="PPM-type-like_dom_sf"/>
</dbReference>
<dbReference type="EMBL" id="QUBQ01000001">
    <property type="protein sequence ID" value="REK76176.1"/>
    <property type="molecule type" value="Genomic_DNA"/>
</dbReference>
<evidence type="ECO:0008006" key="3">
    <source>
        <dbReference type="Google" id="ProtNLM"/>
    </source>
</evidence>
<organism evidence="1 2">
    <name type="scientific">Paenibacillus paeoniae</name>
    <dbReference type="NCBI Taxonomy" id="2292705"/>
    <lineage>
        <taxon>Bacteria</taxon>
        <taxon>Bacillati</taxon>
        <taxon>Bacillota</taxon>
        <taxon>Bacilli</taxon>
        <taxon>Bacillales</taxon>
        <taxon>Paenibacillaceae</taxon>
        <taxon>Paenibacillus</taxon>
    </lineage>
</organism>
<dbReference type="SUPFAM" id="SSF81606">
    <property type="entry name" value="PP2C-like"/>
    <property type="match status" value="1"/>
</dbReference>
<dbReference type="Gene3D" id="3.60.40.10">
    <property type="entry name" value="PPM-type phosphatase domain"/>
    <property type="match status" value="1"/>
</dbReference>
<evidence type="ECO:0000313" key="2">
    <source>
        <dbReference type="Proteomes" id="UP000261905"/>
    </source>
</evidence>
<accession>A0A371PIX6</accession>
<name>A0A371PIX6_9BACL</name>
<dbReference type="AlphaFoldDB" id="A0A371PIX6"/>
<comment type="caution">
    <text evidence="1">The sequence shown here is derived from an EMBL/GenBank/DDBJ whole genome shotgun (WGS) entry which is preliminary data.</text>
</comment>
<keyword evidence="2" id="KW-1185">Reference proteome</keyword>
<sequence>MKIIEVSSTSKTGREETNEDTWCFTEHYVCVIDGATDLSGRRFQGDTPGRTIAQWIKQAVTELRPQADIEEIMEQIHAALQEHYKKQGLYDSLLDSESGRPSASMALYSRYHHCVWLIGDCQCMVDGMLHENGKEADHILAAARALFLESELASGKTVEQLAEHDTGFAAIVPFLRQHFALRNQSADYQYAYGEITGFGFIRSLSKTVLLPPSASSLVLASDGYPELKSELAAAEQVLQELLTHDPLCMGERKQVKGRMKGNVSYDDRTYLRVGF</sequence>
<proteinExistence type="predicted"/>
<evidence type="ECO:0000313" key="1">
    <source>
        <dbReference type="EMBL" id="REK76176.1"/>
    </source>
</evidence>
<reference evidence="1 2" key="1">
    <citation type="submission" date="2018-08" db="EMBL/GenBank/DDBJ databases">
        <title>Paenibacillus sp. M4BSY-1, whole genome shotgun sequence.</title>
        <authorList>
            <person name="Tuo L."/>
        </authorList>
    </citation>
    <scope>NUCLEOTIDE SEQUENCE [LARGE SCALE GENOMIC DNA]</scope>
    <source>
        <strain evidence="1 2">M4BSY-1</strain>
    </source>
</reference>
<dbReference type="RefSeq" id="WP_116042933.1">
    <property type="nucleotide sequence ID" value="NZ_QUBQ01000001.1"/>
</dbReference>
<protein>
    <recommendedName>
        <fullName evidence="3">PPM-type phosphatase domain-containing protein</fullName>
    </recommendedName>
</protein>
<dbReference type="Proteomes" id="UP000261905">
    <property type="component" value="Unassembled WGS sequence"/>
</dbReference>